<dbReference type="Proteomes" id="UP000094065">
    <property type="component" value="Unassembled WGS sequence"/>
</dbReference>
<dbReference type="InterPro" id="IPR035067">
    <property type="entry name" value="V-type_ATPase_csu/dsu"/>
</dbReference>
<evidence type="ECO:0000256" key="6">
    <source>
        <dbReference type="ARBA" id="ARBA00059115"/>
    </source>
</evidence>
<evidence type="ECO:0000256" key="4">
    <source>
        <dbReference type="ARBA" id="ARBA00023065"/>
    </source>
</evidence>
<comment type="similarity">
    <text evidence="1 8">Belongs to the V-ATPase V0D/AC39 subunit family.</text>
</comment>
<evidence type="ECO:0000313" key="10">
    <source>
        <dbReference type="Proteomes" id="UP000094065"/>
    </source>
</evidence>
<comment type="function">
    <text evidence="7">Subunit of the integral membrane V0 complex of vacuolar ATPase. Vacuolar ATPase is responsible for acidifying a variety of intracellular compartments in eukaryotic cells, thus providing most of the energy required for transport processes in the vacuolar system.</text>
</comment>
<name>A0A1E3HC02_9TREE</name>
<protein>
    <recommendedName>
        <fullName evidence="8">V-type proton ATPase subunit</fullName>
    </recommendedName>
</protein>
<comment type="function">
    <text evidence="6 8">Subunit of the V0 complex of vacuolar(H+)-ATPase (V-ATPase), a multisubunit enzyme composed of a peripheral complex (V1) that hydrolyzes ATP and a membrane integral complex (V0) that translocates protons. V-ATPase is responsible for acidifying and maintaining the pH of intracellular compartments. This subunit is a non-integral membrane component of the membrane pore domain and is required for proper assembly of the V0 sector. Might be involved in the regulated assembly of V1 subunits onto the membrane sector or alternatively may prevent the passage of protons through V0 pores.</text>
</comment>
<dbReference type="FunFam" id="1.10.132.50:FF:000002">
    <property type="entry name" value="V-type proton ATPase subunit"/>
    <property type="match status" value="1"/>
</dbReference>
<sequence>MEALGFNMSAGYLEGVVRGYKGALLTQNQYHNLTQCDNLDDFRTQLSSTDYGNMLSDQAVPLTTATIADKATEKLIAEFHYLRTNAVEPLATFLDYITYGYMIDNVILFTLGTLHERDMRDLRERCHPLGLFEGMEALSAATKVEELYHSVIVETPLAPYFQEALSVDEITDLNIEIMRNLLYKAYLEDFHAFCQTLPSPTSEVMSRILSFEADRRTLNITINSIGAGLEKDKRAQLFPTIGRLFPEGNNALARADDVEAVVAAVDHIAEYKAFFEKAGVTSGGGAGVDEASSSLEDEFFKWDVELNKQSFLQQFQYGVFYSLVKLKEQEVRNLTWIAECIAQDAKDRVNDYIAIF</sequence>
<proteinExistence type="inferred from homology"/>
<evidence type="ECO:0000256" key="7">
    <source>
        <dbReference type="ARBA" id="ARBA00059209"/>
    </source>
</evidence>
<organism evidence="9 10">
    <name type="scientific">Cryptococcus amylolentus CBS 6039</name>
    <dbReference type="NCBI Taxonomy" id="1295533"/>
    <lineage>
        <taxon>Eukaryota</taxon>
        <taxon>Fungi</taxon>
        <taxon>Dikarya</taxon>
        <taxon>Basidiomycota</taxon>
        <taxon>Agaricomycotina</taxon>
        <taxon>Tremellomycetes</taxon>
        <taxon>Tremellales</taxon>
        <taxon>Cryptococcaceae</taxon>
        <taxon>Cryptococcus</taxon>
    </lineage>
</organism>
<dbReference type="GO" id="GO:0005773">
    <property type="term" value="C:vacuole"/>
    <property type="evidence" value="ECO:0007669"/>
    <property type="project" value="UniProtKB-ARBA"/>
</dbReference>
<dbReference type="InterPro" id="IPR016727">
    <property type="entry name" value="ATPase_V0-cplx_dsu"/>
</dbReference>
<keyword evidence="3 8" id="KW-0375">Hydrogen ion transport</keyword>
<dbReference type="Gene3D" id="1.20.1690.10">
    <property type="entry name" value="V-type ATP synthase subunit C domain"/>
    <property type="match status" value="2"/>
</dbReference>
<dbReference type="AlphaFoldDB" id="A0A1E3HC02"/>
<evidence type="ECO:0000256" key="1">
    <source>
        <dbReference type="ARBA" id="ARBA00006709"/>
    </source>
</evidence>
<comment type="subunit">
    <text evidence="5">V-ATPase is a heteromultimeric enzyme composed of a peripheral catalytic V1 complex (components A to H) attached to an integral membrane V0 proton pore complex (components: a, c, c', c'', d, e, f and VOA1).</text>
</comment>
<evidence type="ECO:0000256" key="2">
    <source>
        <dbReference type="ARBA" id="ARBA00022448"/>
    </source>
</evidence>
<dbReference type="PANTHER" id="PTHR11028">
    <property type="entry name" value="VACUOLAR ATP SYNTHASE SUBUNIT AC39"/>
    <property type="match status" value="1"/>
</dbReference>
<evidence type="ECO:0000256" key="5">
    <source>
        <dbReference type="ARBA" id="ARBA00029477"/>
    </source>
</evidence>
<dbReference type="STRING" id="1295533.A0A1E3HC02"/>
<keyword evidence="10" id="KW-1185">Reference proteome</keyword>
<dbReference type="PIRSF" id="PIRSF018497">
    <property type="entry name" value="V-ATP_synth_D"/>
    <property type="match status" value="1"/>
</dbReference>
<reference evidence="9 10" key="1">
    <citation type="submission" date="2016-06" db="EMBL/GenBank/DDBJ databases">
        <title>Evolution of pathogenesis and genome organization in the Tremellales.</title>
        <authorList>
            <person name="Cuomo C."/>
            <person name="Litvintseva A."/>
            <person name="Heitman J."/>
            <person name="Chen Y."/>
            <person name="Sun S."/>
            <person name="Springer D."/>
            <person name="Dromer F."/>
            <person name="Young S."/>
            <person name="Zeng Q."/>
            <person name="Chapman S."/>
            <person name="Gujja S."/>
            <person name="Saif S."/>
            <person name="Birren B."/>
        </authorList>
    </citation>
    <scope>NUCLEOTIDE SEQUENCE [LARGE SCALE GENOMIC DNA]</scope>
    <source>
        <strain evidence="9 10">CBS 6039</strain>
    </source>
</reference>
<dbReference type="Gene3D" id="1.10.132.50">
    <property type="entry name" value="ATP synthase (C/AC39) subunit, domain 3"/>
    <property type="match status" value="1"/>
</dbReference>
<dbReference type="GeneID" id="30158693"/>
<accession>A0A1E3HC02</accession>
<dbReference type="EMBL" id="AWGJ01000012">
    <property type="protein sequence ID" value="ODN73867.1"/>
    <property type="molecule type" value="Genomic_DNA"/>
</dbReference>
<evidence type="ECO:0000256" key="3">
    <source>
        <dbReference type="ARBA" id="ARBA00022781"/>
    </source>
</evidence>
<keyword evidence="2 8" id="KW-0813">Transport</keyword>
<comment type="subunit">
    <text evidence="8">V-ATPase is a heteromultimeric enzyme made up of two complexes: the ATP-hydrolytic V1 complex and the proton translocation V0 complex.</text>
</comment>
<evidence type="ECO:0000256" key="8">
    <source>
        <dbReference type="PIRNR" id="PIRNR018497"/>
    </source>
</evidence>
<gene>
    <name evidence="9" type="ORF">L202_07384</name>
</gene>
<dbReference type="FunFam" id="1.20.1690.10:FF:000001">
    <property type="entry name" value="V-type proton ATPase subunit"/>
    <property type="match status" value="1"/>
</dbReference>
<dbReference type="FunFam" id="1.20.1690.10:FF:000003">
    <property type="entry name" value="V-type proton ATPase subunit"/>
    <property type="match status" value="1"/>
</dbReference>
<dbReference type="InterPro" id="IPR044911">
    <property type="entry name" value="V-type_ATPase_csu/dsu_dom_3"/>
</dbReference>
<dbReference type="InterPro" id="IPR036079">
    <property type="entry name" value="ATPase_csu/dsu_sf"/>
</dbReference>
<dbReference type="InterPro" id="IPR002843">
    <property type="entry name" value="ATPase_V0-cplx_csu/dsu"/>
</dbReference>
<dbReference type="OrthoDB" id="10250083at2759"/>
<dbReference type="GO" id="GO:0033179">
    <property type="term" value="C:proton-transporting V-type ATPase, V0 domain"/>
    <property type="evidence" value="ECO:0007669"/>
    <property type="project" value="InterPro"/>
</dbReference>
<dbReference type="RefSeq" id="XP_018989729.1">
    <property type="nucleotide sequence ID" value="XM_019142086.1"/>
</dbReference>
<keyword evidence="4 8" id="KW-0406">Ion transport</keyword>
<dbReference type="SUPFAM" id="SSF103486">
    <property type="entry name" value="V-type ATP synthase subunit C"/>
    <property type="match status" value="1"/>
</dbReference>
<dbReference type="Pfam" id="PF01992">
    <property type="entry name" value="vATP-synt_AC39"/>
    <property type="match status" value="1"/>
</dbReference>
<comment type="caution">
    <text evidence="9">The sequence shown here is derived from an EMBL/GenBank/DDBJ whole genome shotgun (WGS) entry which is preliminary data.</text>
</comment>
<dbReference type="GO" id="GO:0046961">
    <property type="term" value="F:proton-transporting ATPase activity, rotational mechanism"/>
    <property type="evidence" value="ECO:0007669"/>
    <property type="project" value="InterPro"/>
</dbReference>
<evidence type="ECO:0000313" key="9">
    <source>
        <dbReference type="EMBL" id="ODN73867.1"/>
    </source>
</evidence>